<keyword evidence="2" id="KW-1185">Reference proteome</keyword>
<dbReference type="Proteomes" id="UP001159363">
    <property type="component" value="Chromosome 5"/>
</dbReference>
<evidence type="ECO:0000313" key="1">
    <source>
        <dbReference type="EMBL" id="KAJ8880572.1"/>
    </source>
</evidence>
<name>A0ABQ9H8G5_9NEOP</name>
<proteinExistence type="predicted"/>
<protein>
    <submittedName>
        <fullName evidence="1">Uncharacterized protein</fullName>
    </submittedName>
</protein>
<comment type="caution">
    <text evidence="1">The sequence shown here is derived from an EMBL/GenBank/DDBJ whole genome shotgun (WGS) entry which is preliminary data.</text>
</comment>
<gene>
    <name evidence="1" type="ORF">PR048_017042</name>
</gene>
<evidence type="ECO:0000313" key="2">
    <source>
        <dbReference type="Proteomes" id="UP001159363"/>
    </source>
</evidence>
<reference evidence="1 2" key="1">
    <citation type="submission" date="2023-02" db="EMBL/GenBank/DDBJ databases">
        <title>LHISI_Scaffold_Assembly.</title>
        <authorList>
            <person name="Stuart O.P."/>
            <person name="Cleave R."/>
            <person name="Magrath M.J.L."/>
            <person name="Mikheyev A.S."/>
        </authorList>
    </citation>
    <scope>NUCLEOTIDE SEQUENCE [LARGE SCALE GENOMIC DNA]</scope>
    <source>
        <strain evidence="1">Daus_M_001</strain>
        <tissue evidence="1">Leg muscle</tissue>
    </source>
</reference>
<dbReference type="EMBL" id="JARBHB010000006">
    <property type="protein sequence ID" value="KAJ8880572.1"/>
    <property type="molecule type" value="Genomic_DNA"/>
</dbReference>
<sequence length="103" mass="11404">MAQVFSSLLRESEQGVLVLSFNCQKNLPIPKFLIRKLTTNNNGGNASMLASAGAKELRGSALFSLCEKEFRKSEVIVDSQTYINIILGFSTIRQVGIDFDIFN</sequence>
<organism evidence="1 2">
    <name type="scientific">Dryococelus australis</name>
    <dbReference type="NCBI Taxonomy" id="614101"/>
    <lineage>
        <taxon>Eukaryota</taxon>
        <taxon>Metazoa</taxon>
        <taxon>Ecdysozoa</taxon>
        <taxon>Arthropoda</taxon>
        <taxon>Hexapoda</taxon>
        <taxon>Insecta</taxon>
        <taxon>Pterygota</taxon>
        <taxon>Neoptera</taxon>
        <taxon>Polyneoptera</taxon>
        <taxon>Phasmatodea</taxon>
        <taxon>Verophasmatodea</taxon>
        <taxon>Anareolatae</taxon>
        <taxon>Phasmatidae</taxon>
        <taxon>Eurycanthinae</taxon>
        <taxon>Dryococelus</taxon>
    </lineage>
</organism>
<accession>A0ABQ9H8G5</accession>